<dbReference type="PRINTS" id="PR00385">
    <property type="entry name" value="P450"/>
</dbReference>
<comment type="cofactor">
    <cofactor evidence="1 5">
        <name>heme</name>
        <dbReference type="ChEBI" id="CHEBI:30413"/>
    </cofactor>
</comment>
<dbReference type="InterPro" id="IPR050121">
    <property type="entry name" value="Cytochrome_P450_monoxygenase"/>
</dbReference>
<dbReference type="GO" id="GO:0016705">
    <property type="term" value="F:oxidoreductase activity, acting on paired donors, with incorporation or reduction of molecular oxygen"/>
    <property type="evidence" value="ECO:0007669"/>
    <property type="project" value="InterPro"/>
</dbReference>
<dbReference type="GO" id="GO:0020037">
    <property type="term" value="F:heme binding"/>
    <property type="evidence" value="ECO:0007669"/>
    <property type="project" value="InterPro"/>
</dbReference>
<evidence type="ECO:0000313" key="7">
    <source>
        <dbReference type="EMBL" id="CEO57243.1"/>
    </source>
</evidence>
<evidence type="ECO:0000256" key="6">
    <source>
        <dbReference type="RuleBase" id="RU000461"/>
    </source>
</evidence>
<dbReference type="InterPro" id="IPR001128">
    <property type="entry name" value="Cyt_P450"/>
</dbReference>
<feature type="binding site" description="axial binding residue" evidence="5">
    <location>
        <position position="469"/>
    </location>
    <ligand>
        <name>heme</name>
        <dbReference type="ChEBI" id="CHEBI:30413"/>
    </ligand>
    <ligandPart>
        <name>Fe</name>
        <dbReference type="ChEBI" id="CHEBI:18248"/>
    </ligandPart>
</feature>
<gene>
    <name evidence="7" type="ORF">BN869_000013301_1</name>
</gene>
<dbReference type="InterPro" id="IPR017972">
    <property type="entry name" value="Cyt_P450_CS"/>
</dbReference>
<dbReference type="InterPro" id="IPR002401">
    <property type="entry name" value="Cyt_P450_E_grp-I"/>
</dbReference>
<keyword evidence="2 5" id="KW-0349">Heme</keyword>
<reference evidence="7" key="1">
    <citation type="submission" date="2015-01" db="EMBL/GenBank/DDBJ databases">
        <authorList>
            <person name="Durling Mikael"/>
        </authorList>
    </citation>
    <scope>NUCLEOTIDE SEQUENCE</scope>
</reference>
<dbReference type="PRINTS" id="PR00463">
    <property type="entry name" value="EP450I"/>
</dbReference>
<keyword evidence="6" id="KW-0503">Monooxygenase</keyword>
<dbReference type="GO" id="GO:0004497">
    <property type="term" value="F:monooxygenase activity"/>
    <property type="evidence" value="ECO:0007669"/>
    <property type="project" value="UniProtKB-KW"/>
</dbReference>
<evidence type="ECO:0000256" key="4">
    <source>
        <dbReference type="ARBA" id="ARBA00023004"/>
    </source>
</evidence>
<sequence length="527" mass="59724">MASIALSSLPLDGLVATLTPMNILRLLGLYLAYKLALGLYNISPLHPLYNFPGPRLAAMSFIYELYYDLILVGRYSHEIKRMHETYGMSHFLNQLLGPIVRINPEELHCNDPDFAEEIAPASTARVRDRHKHFLKSFPGPAKVATATTQEHELHRLRKNAVSRFFSRAQMLRLEPEVHAMAQKMCDKILMYAGKGPVEMIHVFGCFTGDTISQYAYGKPFGLLDQDGWLPNLKPALEAISRTQYLFRFVPVLSHLVAFAPYLGKFMGDDVAGLMKYMHETIPDLIIKAKRDPAKGRIFTELLESSLPEEEKTLFRLSGEGFSLIGAGTESPANTLIVITYFLLTRPEITARLTEDLKGINPRELSWCELEQQPYLNAVIYEGLRLSYGMSSRLALVPRNENLYYQNGDYQYVVPRGTAIGMSASIAHHDENVFPNSYEFVPERWIDAQGQKNKALEKYMTCFGRGTRQCLGMNLAFCELYLVVAAMVLRSIPCMEIYDTKWDDIAYDYDMLTPQPKKGARGLRVTIT</sequence>
<dbReference type="AlphaFoldDB" id="A0A0B7KI38"/>
<evidence type="ECO:0000256" key="3">
    <source>
        <dbReference type="ARBA" id="ARBA00022723"/>
    </source>
</evidence>
<dbReference type="Gene3D" id="1.10.630.10">
    <property type="entry name" value="Cytochrome P450"/>
    <property type="match status" value="1"/>
</dbReference>
<dbReference type="PANTHER" id="PTHR24305:SF147">
    <property type="entry name" value="P450, PUTATIVE (EUROFUNG)-RELATED"/>
    <property type="match status" value="1"/>
</dbReference>
<keyword evidence="6" id="KW-0560">Oxidoreductase</keyword>
<accession>A0A0B7KI38</accession>
<proteinExistence type="inferred from homology"/>
<keyword evidence="3 5" id="KW-0479">Metal-binding</keyword>
<dbReference type="GO" id="GO:0005506">
    <property type="term" value="F:iron ion binding"/>
    <property type="evidence" value="ECO:0007669"/>
    <property type="project" value="InterPro"/>
</dbReference>
<dbReference type="EMBL" id="CDPU01000092">
    <property type="protein sequence ID" value="CEO57243.1"/>
    <property type="molecule type" value="Genomic_DNA"/>
</dbReference>
<comment type="similarity">
    <text evidence="6">Belongs to the cytochrome P450 family.</text>
</comment>
<evidence type="ECO:0000256" key="5">
    <source>
        <dbReference type="PIRSR" id="PIRSR602401-1"/>
    </source>
</evidence>
<evidence type="ECO:0008006" key="8">
    <source>
        <dbReference type="Google" id="ProtNLM"/>
    </source>
</evidence>
<dbReference type="PROSITE" id="PS00086">
    <property type="entry name" value="CYTOCHROME_P450"/>
    <property type="match status" value="1"/>
</dbReference>
<protein>
    <recommendedName>
        <fullName evidence="8">Cytochrome P450</fullName>
    </recommendedName>
</protein>
<dbReference type="PANTHER" id="PTHR24305">
    <property type="entry name" value="CYTOCHROME P450"/>
    <property type="match status" value="1"/>
</dbReference>
<organism evidence="7">
    <name type="scientific">Bionectria ochroleuca</name>
    <name type="common">Gliocladium roseum</name>
    <dbReference type="NCBI Taxonomy" id="29856"/>
    <lineage>
        <taxon>Eukaryota</taxon>
        <taxon>Fungi</taxon>
        <taxon>Dikarya</taxon>
        <taxon>Ascomycota</taxon>
        <taxon>Pezizomycotina</taxon>
        <taxon>Sordariomycetes</taxon>
        <taxon>Hypocreomycetidae</taxon>
        <taxon>Hypocreales</taxon>
        <taxon>Bionectriaceae</taxon>
        <taxon>Clonostachys</taxon>
    </lineage>
</organism>
<keyword evidence="4 5" id="KW-0408">Iron</keyword>
<dbReference type="InterPro" id="IPR036396">
    <property type="entry name" value="Cyt_P450_sf"/>
</dbReference>
<dbReference type="Pfam" id="PF00067">
    <property type="entry name" value="p450"/>
    <property type="match status" value="1"/>
</dbReference>
<evidence type="ECO:0000256" key="2">
    <source>
        <dbReference type="ARBA" id="ARBA00022617"/>
    </source>
</evidence>
<name>A0A0B7KI38_BIOOC</name>
<evidence type="ECO:0000256" key="1">
    <source>
        <dbReference type="ARBA" id="ARBA00001971"/>
    </source>
</evidence>
<dbReference type="CDD" id="cd11062">
    <property type="entry name" value="CYP58-like"/>
    <property type="match status" value="1"/>
</dbReference>
<dbReference type="SUPFAM" id="SSF48264">
    <property type="entry name" value="Cytochrome P450"/>
    <property type="match status" value="1"/>
</dbReference>